<dbReference type="InterPro" id="IPR019987">
    <property type="entry name" value="GTP-bd_ribosome_bio_YsxC"/>
</dbReference>
<evidence type="ECO:0000256" key="4">
    <source>
        <dbReference type="ARBA" id="ARBA00022723"/>
    </source>
</evidence>
<evidence type="ECO:0000256" key="8">
    <source>
        <dbReference type="ARBA" id="ARBA00023210"/>
    </source>
</evidence>
<sequence length="214" mass="24386">MEINNAAYLVSSAKVEQCPKPDRPEYAFIGRSNVGKSSLINLITGNNKLAKVSKSPGKTQLINHFLINGERNADQPWYLVDLPGYGFAKRSQSQRVQWQKMIADYFQKRENLLTVFVLIDSRHSPQKIDLEFLQDLGIWGVPFNIVFTKADKNTQAETAKNVRTFVTRMKQDWEFIPKTFITSTVKQSGRKDLLAYIGELNADFLEHEAADKSV</sequence>
<protein>
    <recommendedName>
        <fullName evidence="10">Probable GTP-binding protein EngB</fullName>
    </recommendedName>
</protein>
<dbReference type="PANTHER" id="PTHR11649">
    <property type="entry name" value="MSS1/TRME-RELATED GTP-BINDING PROTEIN"/>
    <property type="match status" value="1"/>
</dbReference>
<keyword evidence="3 10" id="KW-0132">Cell division</keyword>
<dbReference type="SUPFAM" id="SSF52540">
    <property type="entry name" value="P-loop containing nucleoside triphosphate hydrolases"/>
    <property type="match status" value="1"/>
</dbReference>
<dbReference type="InterPro" id="IPR006073">
    <property type="entry name" value="GTP-bd"/>
</dbReference>
<comment type="cofactor">
    <cofactor evidence="1">
        <name>Mg(2+)</name>
        <dbReference type="ChEBI" id="CHEBI:18420"/>
    </cofactor>
</comment>
<dbReference type="RefSeq" id="WP_106524445.1">
    <property type="nucleotide sequence ID" value="NZ_PYGD01000009.1"/>
</dbReference>
<evidence type="ECO:0000256" key="5">
    <source>
        <dbReference type="ARBA" id="ARBA00022741"/>
    </source>
</evidence>
<feature type="domain" description="EngB-type G" evidence="11">
    <location>
        <begin position="22"/>
        <end position="203"/>
    </location>
</feature>
<proteinExistence type="inferred from homology"/>
<dbReference type="HAMAP" id="MF_00321">
    <property type="entry name" value="GTPase_EngB"/>
    <property type="match status" value="1"/>
</dbReference>
<dbReference type="GO" id="GO:0046872">
    <property type="term" value="F:metal ion binding"/>
    <property type="evidence" value="ECO:0007669"/>
    <property type="project" value="UniProtKB-KW"/>
</dbReference>
<dbReference type="GO" id="GO:0005525">
    <property type="term" value="F:GTP binding"/>
    <property type="evidence" value="ECO:0007669"/>
    <property type="project" value="UniProtKB-UniRule"/>
</dbReference>
<dbReference type="PANTHER" id="PTHR11649:SF13">
    <property type="entry name" value="ENGB-TYPE G DOMAIN-CONTAINING PROTEIN"/>
    <property type="match status" value="1"/>
</dbReference>
<keyword evidence="5 10" id="KW-0547">Nucleotide-binding</keyword>
<evidence type="ECO:0000256" key="7">
    <source>
        <dbReference type="ARBA" id="ARBA00023134"/>
    </source>
</evidence>
<evidence type="ECO:0000256" key="3">
    <source>
        <dbReference type="ARBA" id="ARBA00022618"/>
    </source>
</evidence>
<keyword evidence="6" id="KW-0460">Magnesium</keyword>
<evidence type="ECO:0000256" key="1">
    <source>
        <dbReference type="ARBA" id="ARBA00001946"/>
    </source>
</evidence>
<evidence type="ECO:0000256" key="6">
    <source>
        <dbReference type="ARBA" id="ARBA00022842"/>
    </source>
</evidence>
<keyword evidence="13" id="KW-1185">Reference proteome</keyword>
<dbReference type="AlphaFoldDB" id="A0A2P8CYQ4"/>
<evidence type="ECO:0000259" key="11">
    <source>
        <dbReference type="PROSITE" id="PS51706"/>
    </source>
</evidence>
<keyword evidence="9 10" id="KW-0131">Cell cycle</keyword>
<evidence type="ECO:0000256" key="9">
    <source>
        <dbReference type="ARBA" id="ARBA00023306"/>
    </source>
</evidence>
<dbReference type="InterPro" id="IPR027417">
    <property type="entry name" value="P-loop_NTPase"/>
</dbReference>
<dbReference type="Gene3D" id="3.40.50.300">
    <property type="entry name" value="P-loop containing nucleotide triphosphate hydrolases"/>
    <property type="match status" value="1"/>
</dbReference>
<accession>A0A2P8CYQ4</accession>
<comment type="caution">
    <text evidence="12">The sequence shown here is derived from an EMBL/GenBank/DDBJ whole genome shotgun (WGS) entry which is preliminary data.</text>
</comment>
<dbReference type="CDD" id="cd01876">
    <property type="entry name" value="YihA_EngB"/>
    <property type="match status" value="1"/>
</dbReference>
<keyword evidence="4" id="KW-0479">Metal-binding</keyword>
<comment type="function">
    <text evidence="10">Necessary for normal cell division and for the maintenance of normal septation.</text>
</comment>
<name>A0A2P8CYQ4_9BACT</name>
<gene>
    <name evidence="10" type="primary">engB</name>
    <name evidence="12" type="ORF">B0I18_109110</name>
</gene>
<dbReference type="NCBIfam" id="TIGR03598">
    <property type="entry name" value="GTPase_YsxC"/>
    <property type="match status" value="1"/>
</dbReference>
<reference evidence="12 13" key="1">
    <citation type="submission" date="2018-03" db="EMBL/GenBank/DDBJ databases">
        <title>Genomic Encyclopedia of Type Strains, Phase III (KMG-III): the genomes of soil and plant-associated and newly described type strains.</title>
        <authorList>
            <person name="Whitman W."/>
        </authorList>
    </citation>
    <scope>NUCLEOTIDE SEQUENCE [LARGE SCALE GENOMIC DNA]</scope>
    <source>
        <strain evidence="12 13">CGMCC 1.12700</strain>
    </source>
</reference>
<evidence type="ECO:0000256" key="10">
    <source>
        <dbReference type="HAMAP-Rule" id="MF_00321"/>
    </source>
</evidence>
<organism evidence="12 13">
    <name type="scientific">Taibaiella chishuiensis</name>
    <dbReference type="NCBI Taxonomy" id="1434707"/>
    <lineage>
        <taxon>Bacteria</taxon>
        <taxon>Pseudomonadati</taxon>
        <taxon>Bacteroidota</taxon>
        <taxon>Chitinophagia</taxon>
        <taxon>Chitinophagales</taxon>
        <taxon>Chitinophagaceae</taxon>
        <taxon>Taibaiella</taxon>
    </lineage>
</organism>
<dbReference type="OrthoDB" id="9804921at2"/>
<dbReference type="Proteomes" id="UP000240572">
    <property type="component" value="Unassembled WGS sequence"/>
</dbReference>
<evidence type="ECO:0000313" key="12">
    <source>
        <dbReference type="EMBL" id="PSK90104.1"/>
    </source>
</evidence>
<evidence type="ECO:0000313" key="13">
    <source>
        <dbReference type="Proteomes" id="UP000240572"/>
    </source>
</evidence>
<evidence type="ECO:0000256" key="2">
    <source>
        <dbReference type="ARBA" id="ARBA00009638"/>
    </source>
</evidence>
<dbReference type="GO" id="GO:0000917">
    <property type="term" value="P:division septum assembly"/>
    <property type="evidence" value="ECO:0007669"/>
    <property type="project" value="UniProtKB-KW"/>
</dbReference>
<dbReference type="EMBL" id="PYGD01000009">
    <property type="protein sequence ID" value="PSK90104.1"/>
    <property type="molecule type" value="Genomic_DNA"/>
</dbReference>
<comment type="similarity">
    <text evidence="2 10">Belongs to the TRAFAC class TrmE-Era-EngA-EngB-Septin-like GTPase superfamily. EngB GTPase family.</text>
</comment>
<dbReference type="PROSITE" id="PS51706">
    <property type="entry name" value="G_ENGB"/>
    <property type="match status" value="1"/>
</dbReference>
<dbReference type="InterPro" id="IPR030393">
    <property type="entry name" value="G_ENGB_dom"/>
</dbReference>
<dbReference type="Pfam" id="PF01926">
    <property type="entry name" value="MMR_HSR1"/>
    <property type="match status" value="1"/>
</dbReference>
<keyword evidence="7 10" id="KW-0342">GTP-binding</keyword>
<keyword evidence="8 10" id="KW-0717">Septation</keyword>